<dbReference type="CDD" id="cd06176">
    <property type="entry name" value="MFS_BCD_PucC-like"/>
    <property type="match status" value="1"/>
</dbReference>
<dbReference type="PROSITE" id="PS50850">
    <property type="entry name" value="MFS"/>
    <property type="match status" value="1"/>
</dbReference>
<feature type="transmembrane region" description="Helical" evidence="6">
    <location>
        <begin position="263"/>
        <end position="283"/>
    </location>
</feature>
<evidence type="ECO:0000256" key="6">
    <source>
        <dbReference type="SAM" id="Phobius"/>
    </source>
</evidence>
<proteinExistence type="inferred from homology"/>
<evidence type="ECO:0000256" key="4">
    <source>
        <dbReference type="ARBA" id="ARBA00022989"/>
    </source>
</evidence>
<dbReference type="SUPFAM" id="SSF103473">
    <property type="entry name" value="MFS general substrate transporter"/>
    <property type="match status" value="1"/>
</dbReference>
<dbReference type="InterPro" id="IPR026036">
    <property type="entry name" value="PucC"/>
</dbReference>
<comment type="caution">
    <text evidence="8">The sequence shown here is derived from an EMBL/GenBank/DDBJ whole genome shotgun (WGS) entry which is preliminary data.</text>
</comment>
<evidence type="ECO:0000313" key="8">
    <source>
        <dbReference type="EMBL" id="GAA4036163.1"/>
    </source>
</evidence>
<dbReference type="PANTHER" id="PTHR23538:SF1">
    <property type="entry name" value="44.5 KD BACTERIOCHLOROPHYLL SYNTHASE SUBUNIT"/>
    <property type="match status" value="1"/>
</dbReference>
<feature type="transmembrane region" description="Helical" evidence="6">
    <location>
        <begin position="325"/>
        <end position="347"/>
    </location>
</feature>
<comment type="subcellular location">
    <subcellularLocation>
        <location evidence="1">Membrane</location>
        <topology evidence="1">Multi-pass membrane protein</topology>
    </subcellularLocation>
</comment>
<dbReference type="InterPro" id="IPR036259">
    <property type="entry name" value="MFS_trans_sf"/>
</dbReference>
<evidence type="ECO:0000313" key="9">
    <source>
        <dbReference type="Proteomes" id="UP001424459"/>
    </source>
</evidence>
<feature type="transmembrane region" description="Helical" evidence="6">
    <location>
        <begin position="359"/>
        <end position="380"/>
    </location>
</feature>
<dbReference type="RefSeq" id="WP_344696499.1">
    <property type="nucleotide sequence ID" value="NZ_BAABBR010000001.1"/>
</dbReference>
<dbReference type="Pfam" id="PF03209">
    <property type="entry name" value="PUCC"/>
    <property type="match status" value="1"/>
</dbReference>
<sequence length="434" mass="43824">MSGWVVILRLGAVQAAIGAMVMLATSLLNRVMVVELGLSASIPAALVAWHYAVQFTRPLTGHASDRSGRRTPWILNGMALLSLGSLAAVDAVASLAPGSAAALATLVAAFAMIGLGVGMAGTALLALLAASVPPERRAAAAATTWILMVAGIAISAGVAGAMLQPFSLPRLASVSGGLVLIAFTLSLVAVLGVEHGVPRPVDAREQIPFGAALRAVKRDPEAVRFTLFVFLSMLAYSMQDLILEPFAGLIFGAAPGQSTQYAGVQHGGVLVGMVIAGAGAGWLRKRGGPSLQWWTALGCLGSAAALSGLTGAAMVGPPWPLVPNIFLLGLANGVFAAAAIGAMMELAGKDGSHRAGVRMGVWGAAQAFAFGLGGLTGAIATDAARSLLGRDGPAFALTFAVEATLFLVAAVFAVRLPATGPKGDYQWSASTPSS</sequence>
<feature type="transmembrane region" description="Helical" evidence="6">
    <location>
        <begin position="392"/>
        <end position="414"/>
    </location>
</feature>
<accession>A0ABP7U508</accession>
<evidence type="ECO:0000256" key="2">
    <source>
        <dbReference type="ARBA" id="ARBA00008412"/>
    </source>
</evidence>
<keyword evidence="4 6" id="KW-1133">Transmembrane helix</keyword>
<comment type="similarity">
    <text evidence="2">Belongs to the PucC family.</text>
</comment>
<evidence type="ECO:0000259" key="7">
    <source>
        <dbReference type="PROSITE" id="PS50850"/>
    </source>
</evidence>
<gene>
    <name evidence="8" type="ORF">GCM10022281_15840</name>
</gene>
<evidence type="ECO:0000256" key="5">
    <source>
        <dbReference type="ARBA" id="ARBA00023136"/>
    </source>
</evidence>
<dbReference type="PANTHER" id="PTHR23538">
    <property type="entry name" value="44.5 KD BACTERIOCHLOROPHYLL SYNTHASE SUBUNIT"/>
    <property type="match status" value="1"/>
</dbReference>
<dbReference type="Proteomes" id="UP001424459">
    <property type="component" value="Unassembled WGS sequence"/>
</dbReference>
<protein>
    <submittedName>
        <fullName evidence="8">BCD family MFS transporter</fullName>
    </submittedName>
</protein>
<feature type="transmembrane region" description="Helical" evidence="6">
    <location>
        <begin position="295"/>
        <end position="319"/>
    </location>
</feature>
<dbReference type="PIRSF" id="PIRSF016565">
    <property type="entry name" value="PucC"/>
    <property type="match status" value="1"/>
</dbReference>
<feature type="transmembrane region" description="Helical" evidence="6">
    <location>
        <begin position="73"/>
        <end position="96"/>
    </location>
</feature>
<keyword evidence="5 6" id="KW-0472">Membrane</keyword>
<feature type="domain" description="Major facilitator superfamily (MFS) profile" evidence="7">
    <location>
        <begin position="4"/>
        <end position="421"/>
    </location>
</feature>
<keyword evidence="9" id="KW-1185">Reference proteome</keyword>
<evidence type="ECO:0000256" key="1">
    <source>
        <dbReference type="ARBA" id="ARBA00004141"/>
    </source>
</evidence>
<feature type="transmembrane region" description="Helical" evidence="6">
    <location>
        <begin position="174"/>
        <end position="193"/>
    </location>
</feature>
<dbReference type="InterPro" id="IPR020846">
    <property type="entry name" value="MFS_dom"/>
</dbReference>
<reference evidence="9" key="1">
    <citation type="journal article" date="2019" name="Int. J. Syst. Evol. Microbiol.">
        <title>The Global Catalogue of Microorganisms (GCM) 10K type strain sequencing project: providing services to taxonomists for standard genome sequencing and annotation.</title>
        <authorList>
            <consortium name="The Broad Institute Genomics Platform"/>
            <consortium name="The Broad Institute Genome Sequencing Center for Infectious Disease"/>
            <person name="Wu L."/>
            <person name="Ma J."/>
        </authorList>
    </citation>
    <scope>NUCLEOTIDE SEQUENCE [LARGE SCALE GENOMIC DNA]</scope>
    <source>
        <strain evidence="9">JCM 17564</strain>
    </source>
</reference>
<name>A0ABP7U508_9SPHN</name>
<keyword evidence="3 6" id="KW-0812">Transmembrane</keyword>
<organism evidence="8 9">
    <name type="scientific">Sphingomonas rosea</name>
    <dbReference type="NCBI Taxonomy" id="335605"/>
    <lineage>
        <taxon>Bacteria</taxon>
        <taxon>Pseudomonadati</taxon>
        <taxon>Pseudomonadota</taxon>
        <taxon>Alphaproteobacteria</taxon>
        <taxon>Sphingomonadales</taxon>
        <taxon>Sphingomonadaceae</taxon>
        <taxon>Sphingomonas</taxon>
    </lineage>
</organism>
<feature type="transmembrane region" description="Helical" evidence="6">
    <location>
        <begin position="102"/>
        <end position="128"/>
    </location>
</feature>
<dbReference type="InterPro" id="IPR004896">
    <property type="entry name" value="PucC-rel"/>
</dbReference>
<feature type="transmembrane region" description="Helical" evidence="6">
    <location>
        <begin position="140"/>
        <end position="162"/>
    </location>
</feature>
<feature type="transmembrane region" description="Helical" evidence="6">
    <location>
        <begin position="31"/>
        <end position="52"/>
    </location>
</feature>
<evidence type="ECO:0000256" key="3">
    <source>
        <dbReference type="ARBA" id="ARBA00022692"/>
    </source>
</evidence>
<dbReference type="EMBL" id="BAABBR010000001">
    <property type="protein sequence ID" value="GAA4036163.1"/>
    <property type="molecule type" value="Genomic_DNA"/>
</dbReference>
<dbReference type="Gene3D" id="1.20.1250.20">
    <property type="entry name" value="MFS general substrate transporter like domains"/>
    <property type="match status" value="1"/>
</dbReference>
<feature type="transmembrane region" description="Helical" evidence="6">
    <location>
        <begin position="222"/>
        <end position="243"/>
    </location>
</feature>